<dbReference type="InterPro" id="IPR017441">
    <property type="entry name" value="Protein_kinase_ATP_BS"/>
</dbReference>
<dbReference type="Gene3D" id="1.10.510.10">
    <property type="entry name" value="Transferase(Phosphotransferase) domain 1"/>
    <property type="match status" value="1"/>
</dbReference>
<feature type="region of interest" description="Disordered" evidence="8">
    <location>
        <begin position="302"/>
        <end position="321"/>
    </location>
</feature>
<keyword evidence="3" id="KW-0808">Transferase</keyword>
<dbReference type="PANTHER" id="PTHR43289:SF6">
    <property type="entry name" value="SERINE_THREONINE-PROTEIN KINASE NEKL-3"/>
    <property type="match status" value="1"/>
</dbReference>
<dbReference type="PROSITE" id="PS00107">
    <property type="entry name" value="PROTEIN_KINASE_ATP"/>
    <property type="match status" value="1"/>
</dbReference>
<dbReference type="EC" id="2.7.11.1" evidence="1"/>
<proteinExistence type="predicted"/>
<dbReference type="InterPro" id="IPR000719">
    <property type="entry name" value="Prot_kinase_dom"/>
</dbReference>
<dbReference type="InterPro" id="IPR011009">
    <property type="entry name" value="Kinase-like_dom_sf"/>
</dbReference>
<feature type="region of interest" description="Disordered" evidence="8">
    <location>
        <begin position="643"/>
        <end position="665"/>
    </location>
</feature>
<organism evidence="10 11">
    <name type="scientific">Tractidigestivibacter scatoligenes</name>
    <name type="common">Olsenella scatoligenes</name>
    <dbReference type="NCBI Taxonomy" id="1299998"/>
    <lineage>
        <taxon>Bacteria</taxon>
        <taxon>Bacillati</taxon>
        <taxon>Actinomycetota</taxon>
        <taxon>Coriobacteriia</taxon>
        <taxon>Coriobacteriales</taxon>
        <taxon>Atopobiaceae</taxon>
        <taxon>Tractidigestivibacter</taxon>
    </lineage>
</organism>
<dbReference type="Gene3D" id="3.30.200.20">
    <property type="entry name" value="Phosphorylase Kinase, domain 1"/>
    <property type="match status" value="1"/>
</dbReference>
<dbReference type="Pfam" id="PF00069">
    <property type="entry name" value="Pkinase"/>
    <property type="match status" value="1"/>
</dbReference>
<dbReference type="AlphaFoldDB" id="A0A100YVD3"/>
<evidence type="ECO:0000256" key="4">
    <source>
        <dbReference type="ARBA" id="ARBA00022741"/>
    </source>
</evidence>
<dbReference type="CDD" id="cd14014">
    <property type="entry name" value="STKc_PknB_like"/>
    <property type="match status" value="1"/>
</dbReference>
<dbReference type="OrthoDB" id="3174611at2"/>
<dbReference type="SMART" id="SM00220">
    <property type="entry name" value="S_TKc"/>
    <property type="match status" value="1"/>
</dbReference>
<evidence type="ECO:0000256" key="2">
    <source>
        <dbReference type="ARBA" id="ARBA00022527"/>
    </source>
</evidence>
<keyword evidence="5" id="KW-0418">Kinase</keyword>
<evidence type="ECO:0000313" key="11">
    <source>
        <dbReference type="Proteomes" id="UP000054078"/>
    </source>
</evidence>
<dbReference type="PROSITE" id="PS50011">
    <property type="entry name" value="PROTEIN_KINASE_DOM"/>
    <property type="match status" value="1"/>
</dbReference>
<reference evidence="10 11" key="1">
    <citation type="submission" date="2015-12" db="EMBL/GenBank/DDBJ databases">
        <title>Draft Genome Sequence of Olsenella scatoligenes SK9K4T; a Producer of 3-Methylindole- (skatole) and 4-Methylphenol- (p-cresol) Isolated from Pig Feces.</title>
        <authorList>
            <person name="Li X."/>
            <person name="Borg B."/>
            <person name="Canibe N."/>
        </authorList>
    </citation>
    <scope>NUCLEOTIDE SEQUENCE [LARGE SCALE GENOMIC DNA]</scope>
    <source>
        <strain evidence="10 11">SK9K4</strain>
    </source>
</reference>
<accession>A0A100YVD3</accession>
<evidence type="ECO:0000256" key="5">
    <source>
        <dbReference type="ARBA" id="ARBA00022777"/>
    </source>
</evidence>
<keyword evidence="4 7" id="KW-0547">Nucleotide-binding</keyword>
<dbReference type="GO" id="GO:0004674">
    <property type="term" value="F:protein serine/threonine kinase activity"/>
    <property type="evidence" value="ECO:0007669"/>
    <property type="project" value="UniProtKB-KW"/>
</dbReference>
<dbReference type="STRING" id="1299998.AUL39_05120"/>
<dbReference type="Proteomes" id="UP000054078">
    <property type="component" value="Unassembled WGS sequence"/>
</dbReference>
<sequence>MNYSSNIRIPWPGWTPVRRIGRGGYGSVWEIERDVEGFTEKSALKVISVPFDASADSYAMGYDEGTLSRSYGDQAREFVREYQLVQAIGNHPNVVACQDISITRQPSGPGWDVYIRMELLTPLVKWIDGRKLSWREVARLGHDIATALVACEVRGIVHRDIKPANIMVNEWGNFKLGDFGVARTMEGTHTATVAGTATYMAPEVVKREKYGRTVDIYSLGLVMYWALNEYRLPFMTKGKLSPGDYSHAERRRLTGERIPVPPGCPPNMGRIVLRCCAYSAADRYQSARDLLDDLDLLLSGGGDPQVTEKNDVPSQEPAAPTAPFVFSPASGEVNKGNDFFKGAVDEPLWEGYWISNEFVKLCILRTDTLYSKYLASPVSGTVTMVDTKEDPRLFEIQNDLVKTSVLAYIYQDSATVVSEVHVKEGDQVRAGDRLMDVPSPLTQLGSVWLDASFTKENTVSALIPVVSEDAQLKVGQPVLRVTEKNPSSSSKQKPSSSPKPQQKEASGNPTVSGEKPCGEVPAVKRAHAQYVQSGTDVRTSLYVVPSDRGEKVSFEGPNGRTVRLAVPANARDGMTLRVRGLGARDASDSPGSLYVRLTFSGRGDGQPAPANNANMRGENGAANNAQADDVNWGEEGYATIGRGFGRARSSSSWPDEEAGKTVGAG</sequence>
<dbReference type="Gene3D" id="2.60.260.20">
    <property type="entry name" value="Urease metallochaperone UreE, N-terminal domain"/>
    <property type="match status" value="1"/>
</dbReference>
<dbReference type="SUPFAM" id="SSF56112">
    <property type="entry name" value="Protein kinase-like (PK-like)"/>
    <property type="match status" value="1"/>
</dbReference>
<dbReference type="EMBL" id="LOJF01000009">
    <property type="protein sequence ID" value="KUH58387.1"/>
    <property type="molecule type" value="Genomic_DNA"/>
</dbReference>
<name>A0A100YVD3_TRASO</name>
<gene>
    <name evidence="10" type="ORF">AUL39_05120</name>
</gene>
<evidence type="ECO:0000256" key="1">
    <source>
        <dbReference type="ARBA" id="ARBA00012513"/>
    </source>
</evidence>
<feature type="region of interest" description="Disordered" evidence="8">
    <location>
        <begin position="477"/>
        <end position="518"/>
    </location>
</feature>
<comment type="caution">
    <text evidence="10">The sequence shown here is derived from an EMBL/GenBank/DDBJ whole genome shotgun (WGS) entry which is preliminary data.</text>
</comment>
<evidence type="ECO:0000259" key="9">
    <source>
        <dbReference type="PROSITE" id="PS50011"/>
    </source>
</evidence>
<protein>
    <recommendedName>
        <fullName evidence="1">non-specific serine/threonine protein kinase</fullName>
        <ecNumber evidence="1">2.7.11.1</ecNumber>
    </recommendedName>
</protein>
<keyword evidence="6 7" id="KW-0067">ATP-binding</keyword>
<evidence type="ECO:0000256" key="8">
    <source>
        <dbReference type="SAM" id="MobiDB-lite"/>
    </source>
</evidence>
<dbReference type="PANTHER" id="PTHR43289">
    <property type="entry name" value="MITOGEN-ACTIVATED PROTEIN KINASE KINASE KINASE 20-RELATED"/>
    <property type="match status" value="1"/>
</dbReference>
<feature type="binding site" evidence="7">
    <location>
        <position position="45"/>
    </location>
    <ligand>
        <name>ATP</name>
        <dbReference type="ChEBI" id="CHEBI:30616"/>
    </ligand>
</feature>
<dbReference type="RefSeq" id="WP_059054379.1">
    <property type="nucleotide sequence ID" value="NZ_LOJF01000009.1"/>
</dbReference>
<evidence type="ECO:0000256" key="6">
    <source>
        <dbReference type="ARBA" id="ARBA00022840"/>
    </source>
</evidence>
<evidence type="ECO:0000313" key="10">
    <source>
        <dbReference type="EMBL" id="KUH58387.1"/>
    </source>
</evidence>
<dbReference type="InterPro" id="IPR008271">
    <property type="entry name" value="Ser/Thr_kinase_AS"/>
</dbReference>
<evidence type="ECO:0000256" key="7">
    <source>
        <dbReference type="PROSITE-ProRule" id="PRU10141"/>
    </source>
</evidence>
<keyword evidence="11" id="KW-1185">Reference proteome</keyword>
<feature type="compositionally biased region" description="Low complexity" evidence="8">
    <location>
        <begin position="486"/>
        <end position="500"/>
    </location>
</feature>
<keyword evidence="2" id="KW-0723">Serine/threonine-protein kinase</keyword>
<evidence type="ECO:0000256" key="3">
    <source>
        <dbReference type="ARBA" id="ARBA00022679"/>
    </source>
</evidence>
<dbReference type="PROSITE" id="PS00108">
    <property type="entry name" value="PROTEIN_KINASE_ST"/>
    <property type="match status" value="1"/>
</dbReference>
<feature type="domain" description="Protein kinase" evidence="9">
    <location>
        <begin position="14"/>
        <end position="298"/>
    </location>
</feature>
<dbReference type="GO" id="GO:0005524">
    <property type="term" value="F:ATP binding"/>
    <property type="evidence" value="ECO:0007669"/>
    <property type="project" value="UniProtKB-UniRule"/>
</dbReference>